<dbReference type="EMBL" id="BJUK01000020">
    <property type="protein sequence ID" value="GEK47729.1"/>
    <property type="molecule type" value="Genomic_DNA"/>
</dbReference>
<dbReference type="SUPFAM" id="SSF55103">
    <property type="entry name" value="FAD-linked oxidases, C-terminal domain"/>
    <property type="match status" value="1"/>
</dbReference>
<dbReference type="GO" id="GO:0071949">
    <property type="term" value="F:FAD binding"/>
    <property type="evidence" value="ECO:0007669"/>
    <property type="project" value="InterPro"/>
</dbReference>
<keyword evidence="7" id="KW-1185">Reference proteome</keyword>
<evidence type="ECO:0000256" key="3">
    <source>
        <dbReference type="ARBA" id="ARBA00022827"/>
    </source>
</evidence>
<dbReference type="GO" id="GO:0016491">
    <property type="term" value="F:oxidoreductase activity"/>
    <property type="evidence" value="ECO:0007669"/>
    <property type="project" value="UniProtKB-KW"/>
</dbReference>
<evidence type="ECO:0000313" key="7">
    <source>
        <dbReference type="Proteomes" id="UP000321275"/>
    </source>
</evidence>
<evidence type="ECO:0000256" key="2">
    <source>
        <dbReference type="ARBA" id="ARBA00022630"/>
    </source>
</evidence>
<gene>
    <name evidence="6" type="primary">glcE</name>
    <name evidence="6" type="ORF">HPA02_20120</name>
</gene>
<keyword evidence="3" id="KW-0274">FAD</keyword>
<comment type="caution">
    <text evidence="6">The sequence shown here is derived from an EMBL/GenBank/DDBJ whole genome shotgun (WGS) entry which is preliminary data.</text>
</comment>
<keyword evidence="4" id="KW-0560">Oxidoreductase</keyword>
<dbReference type="InterPro" id="IPR016169">
    <property type="entry name" value="FAD-bd_PCMH_sub2"/>
</dbReference>
<dbReference type="AlphaFoldDB" id="A0A510X8F3"/>
<dbReference type="InterPro" id="IPR006094">
    <property type="entry name" value="Oxid_FAD_bind_N"/>
</dbReference>
<reference evidence="6 7" key="1">
    <citation type="submission" date="2019-07" db="EMBL/GenBank/DDBJ databases">
        <title>Whole genome shotgun sequence of Halomonas pacifica NBRC 102220.</title>
        <authorList>
            <person name="Hosoyama A."/>
            <person name="Uohara A."/>
            <person name="Ohji S."/>
            <person name="Ichikawa N."/>
        </authorList>
    </citation>
    <scope>NUCLEOTIDE SEQUENCE [LARGE SCALE GENOMIC DNA]</scope>
    <source>
        <strain evidence="6 7">NBRC 102220</strain>
    </source>
</reference>
<dbReference type="RefSeq" id="WP_146803071.1">
    <property type="nucleotide sequence ID" value="NZ_BJUK01000020.1"/>
</dbReference>
<comment type="cofactor">
    <cofactor evidence="1">
        <name>FAD</name>
        <dbReference type="ChEBI" id="CHEBI:57692"/>
    </cofactor>
</comment>
<dbReference type="Pfam" id="PF02913">
    <property type="entry name" value="FAD-oxidase_C"/>
    <property type="match status" value="1"/>
</dbReference>
<name>A0A510X8F3_9GAMM</name>
<dbReference type="OrthoDB" id="9811557at2"/>
<dbReference type="InterPro" id="IPR016166">
    <property type="entry name" value="FAD-bd_PCMH"/>
</dbReference>
<keyword evidence="2" id="KW-0285">Flavoprotein</keyword>
<dbReference type="PROSITE" id="PS51387">
    <property type="entry name" value="FAD_PCMH"/>
    <property type="match status" value="1"/>
</dbReference>
<protein>
    <submittedName>
        <fullName evidence="6">Glycolate oxidase</fullName>
    </submittedName>
</protein>
<dbReference type="Proteomes" id="UP000321275">
    <property type="component" value="Unassembled WGS sequence"/>
</dbReference>
<sequence length="352" mass="37310">MQEADLSRELSERVAEAARRGTPLRLVGGGTKAWYGRPVAAEPLALAGHRGVVDYQPSELVVRLRGGTRLVELEALLAAEGQWLACDPPRFGAETTVAGALAAGLAGPGRPYLGGLRDAVLGVTLINGRGEVVRLGGAVMKNVAGFDGFRPMVGALGSLGVILEVCLKVAPRPASRRALALALPREALAERAEAWWRAGLPLAGAAHDGERLRLCLAGSESAVDEAVATLGGDEEDPAYWSALRDQRLPFFRDPGAPLWRLLLPPGACPALPGEGLVEWGGRQWWWRGEAPAEAVFAEAARLGGQASRWRGGDPRAPVFAPLAPPLLALQRRLKAAFDPEGLFNPGIHYPEL</sequence>
<dbReference type="Pfam" id="PF01565">
    <property type="entry name" value="FAD_binding_4"/>
    <property type="match status" value="1"/>
</dbReference>
<dbReference type="InterPro" id="IPR004113">
    <property type="entry name" value="FAD-bd_oxidored_4_C"/>
</dbReference>
<evidence type="ECO:0000313" key="6">
    <source>
        <dbReference type="EMBL" id="GEK47729.1"/>
    </source>
</evidence>
<dbReference type="Gene3D" id="3.30.465.10">
    <property type="match status" value="1"/>
</dbReference>
<dbReference type="InterPro" id="IPR036318">
    <property type="entry name" value="FAD-bd_PCMH-like_sf"/>
</dbReference>
<organism evidence="6 7">
    <name type="scientific">Bisbaumannia pacifica</name>
    <dbReference type="NCBI Taxonomy" id="77098"/>
    <lineage>
        <taxon>Bacteria</taxon>
        <taxon>Pseudomonadati</taxon>
        <taxon>Pseudomonadota</taxon>
        <taxon>Gammaproteobacteria</taxon>
        <taxon>Oceanospirillales</taxon>
        <taxon>Halomonadaceae</taxon>
        <taxon>Bisbaumannia</taxon>
    </lineage>
</organism>
<evidence type="ECO:0000259" key="5">
    <source>
        <dbReference type="PROSITE" id="PS51387"/>
    </source>
</evidence>
<feature type="domain" description="FAD-binding PCMH-type" evidence="5">
    <location>
        <begin position="1"/>
        <end position="172"/>
    </location>
</feature>
<dbReference type="NCBIfam" id="NF008439">
    <property type="entry name" value="PRK11282.1"/>
    <property type="match status" value="1"/>
</dbReference>
<dbReference type="InterPro" id="IPR016164">
    <property type="entry name" value="FAD-linked_Oxase-like_C"/>
</dbReference>
<dbReference type="PANTHER" id="PTHR11748:SF103">
    <property type="entry name" value="GLYCOLATE OXIDASE SUBUNIT GLCE"/>
    <property type="match status" value="1"/>
</dbReference>
<dbReference type="PANTHER" id="PTHR11748">
    <property type="entry name" value="D-LACTATE DEHYDROGENASE"/>
    <property type="match status" value="1"/>
</dbReference>
<accession>A0A510X8F3</accession>
<evidence type="ECO:0000256" key="1">
    <source>
        <dbReference type="ARBA" id="ARBA00001974"/>
    </source>
</evidence>
<proteinExistence type="predicted"/>
<evidence type="ECO:0000256" key="4">
    <source>
        <dbReference type="ARBA" id="ARBA00023002"/>
    </source>
</evidence>
<dbReference type="SUPFAM" id="SSF56176">
    <property type="entry name" value="FAD-binding/transporter-associated domain-like"/>
    <property type="match status" value="1"/>
</dbReference>